<organism evidence="1 2">
    <name type="scientific">Paraburkholderia caffeinilytica</name>
    <dbReference type="NCBI Taxonomy" id="1761016"/>
    <lineage>
        <taxon>Bacteria</taxon>
        <taxon>Pseudomonadati</taxon>
        <taxon>Pseudomonadota</taxon>
        <taxon>Betaproteobacteria</taxon>
        <taxon>Burkholderiales</taxon>
        <taxon>Burkholderiaceae</taxon>
        <taxon>Paraburkholderia</taxon>
    </lineage>
</organism>
<keyword evidence="2" id="KW-1185">Reference proteome</keyword>
<evidence type="ECO:0000313" key="2">
    <source>
        <dbReference type="Proteomes" id="UP000602004"/>
    </source>
</evidence>
<dbReference type="Proteomes" id="UP000602004">
    <property type="component" value="Unassembled WGS sequence"/>
</dbReference>
<name>A0ABQ1MBJ6_9BURK</name>
<sequence>MRHVGKPLEHGRFILHLDVDDVGELDVGALARVVRAAEHGVSDEPVLTHAEFSEARAHGGFENAIGMIEREFDFA</sequence>
<reference evidence="2" key="1">
    <citation type="journal article" date="2019" name="Int. J. Syst. Evol. Microbiol.">
        <title>The Global Catalogue of Microorganisms (GCM) 10K type strain sequencing project: providing services to taxonomists for standard genome sequencing and annotation.</title>
        <authorList>
            <consortium name="The Broad Institute Genomics Platform"/>
            <consortium name="The Broad Institute Genome Sequencing Center for Infectious Disease"/>
            <person name="Wu L."/>
            <person name="Ma J."/>
        </authorList>
    </citation>
    <scope>NUCLEOTIDE SEQUENCE [LARGE SCALE GENOMIC DNA]</scope>
    <source>
        <strain evidence="2">CGMCC 1.15103</strain>
    </source>
</reference>
<protein>
    <submittedName>
        <fullName evidence="1">Uncharacterized protein</fullName>
    </submittedName>
</protein>
<dbReference type="EMBL" id="BMHL01000003">
    <property type="protein sequence ID" value="GGC38099.1"/>
    <property type="molecule type" value="Genomic_DNA"/>
</dbReference>
<comment type="caution">
    <text evidence="1">The sequence shown here is derived from an EMBL/GenBank/DDBJ whole genome shotgun (WGS) entry which is preliminary data.</text>
</comment>
<accession>A0ABQ1MBJ6</accession>
<gene>
    <name evidence="1" type="ORF">GCM10011400_25950</name>
</gene>
<evidence type="ECO:0000313" key="1">
    <source>
        <dbReference type="EMBL" id="GGC38099.1"/>
    </source>
</evidence>
<proteinExistence type="predicted"/>